<gene>
    <name evidence="2" type="ORF">HSCHL_1031</name>
</gene>
<evidence type="ECO:0000313" key="2">
    <source>
        <dbReference type="EMBL" id="PTQ51855.1"/>
    </source>
</evidence>
<feature type="region of interest" description="Disordered" evidence="1">
    <location>
        <begin position="1"/>
        <end position="39"/>
    </location>
</feature>
<protein>
    <submittedName>
        <fullName evidence="2">Uncharacterized protein</fullName>
    </submittedName>
</protein>
<reference evidence="2 3" key="1">
    <citation type="submission" date="2017-08" db="EMBL/GenBank/DDBJ databases">
        <title>Burning lignite coal seam in the remote Altai Mountains harbors a hydrogen-driven thermophilic microbial community.</title>
        <authorList>
            <person name="Kadnikov V.V."/>
            <person name="Mardanov A.V."/>
            <person name="Ivasenko D."/>
            <person name="Beletsky A.V."/>
            <person name="Karnachuk O.V."/>
            <person name="Ravin N.V."/>
        </authorList>
    </citation>
    <scope>NUCLEOTIDE SEQUENCE [LARGE SCALE GENOMIC DNA]</scope>
    <source>
        <strain evidence="2">AL33</strain>
    </source>
</reference>
<evidence type="ECO:0000313" key="3">
    <source>
        <dbReference type="Proteomes" id="UP000244180"/>
    </source>
</evidence>
<dbReference type="AlphaFoldDB" id="A0A2T5G6Q1"/>
<proteinExistence type="predicted"/>
<comment type="caution">
    <text evidence="2">The sequence shown here is derived from an EMBL/GenBank/DDBJ whole genome shotgun (WGS) entry which is preliminary data.</text>
</comment>
<sequence length="39" mass="4258">MAGALRSLLVTPPRRGLPDAPVLERFGRRRSKAGATARR</sequence>
<feature type="compositionally biased region" description="Basic residues" evidence="1">
    <location>
        <begin position="27"/>
        <end position="39"/>
    </location>
</feature>
<dbReference type="Proteomes" id="UP000244180">
    <property type="component" value="Unassembled WGS sequence"/>
</dbReference>
<organism evidence="2 3">
    <name type="scientific">Hydrogenibacillus schlegelii</name>
    <name type="common">Bacillus schlegelii</name>
    <dbReference type="NCBI Taxonomy" id="1484"/>
    <lineage>
        <taxon>Bacteria</taxon>
        <taxon>Bacillati</taxon>
        <taxon>Bacillota</taxon>
        <taxon>Bacilli</taxon>
        <taxon>Bacillales</taxon>
        <taxon>Bacillales Family X. Incertae Sedis</taxon>
        <taxon>Hydrogenibacillus</taxon>
    </lineage>
</organism>
<evidence type="ECO:0000256" key="1">
    <source>
        <dbReference type="SAM" id="MobiDB-lite"/>
    </source>
</evidence>
<accession>A0A2T5G6Q1</accession>
<dbReference type="EMBL" id="PEBV01000036">
    <property type="protein sequence ID" value="PTQ51855.1"/>
    <property type="molecule type" value="Genomic_DNA"/>
</dbReference>
<name>A0A2T5G6Q1_HYDSH</name>